<keyword evidence="3" id="KW-1133">Transmembrane helix</keyword>
<accession>T1I467</accession>
<dbReference type="GO" id="GO:0004930">
    <property type="term" value="F:G protein-coupled receptor activity"/>
    <property type="evidence" value="ECO:0007669"/>
    <property type="project" value="InterPro"/>
</dbReference>
<dbReference type="AlphaFoldDB" id="T1I467"/>
<dbReference type="Proteomes" id="UP000015103">
    <property type="component" value="Unassembled WGS sequence"/>
</dbReference>
<keyword evidence="6" id="KW-1185">Reference proteome</keyword>
<dbReference type="VEuPathDB" id="VectorBase:RPRC011086"/>
<evidence type="ECO:0000256" key="4">
    <source>
        <dbReference type="ARBA" id="ARBA00023136"/>
    </source>
</evidence>
<dbReference type="Pfam" id="PF00002">
    <property type="entry name" value="7tm_2"/>
    <property type="match status" value="1"/>
</dbReference>
<dbReference type="EMBL" id="ACPB03000832">
    <property type="status" value="NOT_ANNOTATED_CDS"/>
    <property type="molecule type" value="Genomic_DNA"/>
</dbReference>
<dbReference type="InterPro" id="IPR000832">
    <property type="entry name" value="GPCR_2_secretin-like"/>
</dbReference>
<reference evidence="5" key="1">
    <citation type="submission" date="2015-05" db="UniProtKB">
        <authorList>
            <consortium name="EnsemblMetazoa"/>
        </authorList>
    </citation>
    <scope>IDENTIFICATION</scope>
</reference>
<sequence>MLKLTVSISEEKKRYRYRRWAKSTLLLVPLFGVHYALLIGMSSSMNKNQYVEMVWLFCEQLFASFQ</sequence>
<evidence type="ECO:0000256" key="3">
    <source>
        <dbReference type="ARBA" id="ARBA00022989"/>
    </source>
</evidence>
<evidence type="ECO:0000313" key="6">
    <source>
        <dbReference type="Proteomes" id="UP000015103"/>
    </source>
</evidence>
<comment type="subcellular location">
    <subcellularLocation>
        <location evidence="1">Membrane</location>
        <topology evidence="1">Multi-pass membrane protein</topology>
    </subcellularLocation>
</comment>
<evidence type="ECO:0000313" key="5">
    <source>
        <dbReference type="EnsemblMetazoa" id="RPRC011086-PA"/>
    </source>
</evidence>
<evidence type="ECO:0000256" key="1">
    <source>
        <dbReference type="ARBA" id="ARBA00004141"/>
    </source>
</evidence>
<dbReference type="Gene3D" id="1.20.1070.10">
    <property type="entry name" value="Rhodopsin 7-helix transmembrane proteins"/>
    <property type="match status" value="1"/>
</dbReference>
<dbReference type="PRINTS" id="PR00249">
    <property type="entry name" value="GPCRSECRETIN"/>
</dbReference>
<dbReference type="InParanoid" id="T1I467"/>
<keyword evidence="4" id="KW-0472">Membrane</keyword>
<name>T1I467_RHOPR</name>
<dbReference type="HOGENOM" id="CLU_2838597_0_0_1"/>
<dbReference type="STRING" id="13249.T1I467"/>
<protein>
    <recommendedName>
        <fullName evidence="7">G-protein coupled receptors family 2 profile 2 domain-containing protein</fullName>
    </recommendedName>
</protein>
<evidence type="ECO:0008006" key="7">
    <source>
        <dbReference type="Google" id="ProtNLM"/>
    </source>
</evidence>
<evidence type="ECO:0000256" key="2">
    <source>
        <dbReference type="ARBA" id="ARBA00022692"/>
    </source>
</evidence>
<keyword evidence="2" id="KW-0812">Transmembrane</keyword>
<organism evidence="5 6">
    <name type="scientific">Rhodnius prolixus</name>
    <name type="common">Triatomid bug</name>
    <dbReference type="NCBI Taxonomy" id="13249"/>
    <lineage>
        <taxon>Eukaryota</taxon>
        <taxon>Metazoa</taxon>
        <taxon>Ecdysozoa</taxon>
        <taxon>Arthropoda</taxon>
        <taxon>Hexapoda</taxon>
        <taxon>Insecta</taxon>
        <taxon>Pterygota</taxon>
        <taxon>Neoptera</taxon>
        <taxon>Paraneoptera</taxon>
        <taxon>Hemiptera</taxon>
        <taxon>Heteroptera</taxon>
        <taxon>Panheteroptera</taxon>
        <taxon>Cimicomorpha</taxon>
        <taxon>Reduviidae</taxon>
        <taxon>Triatominae</taxon>
        <taxon>Rhodnius</taxon>
    </lineage>
</organism>
<proteinExistence type="predicted"/>
<dbReference type="GO" id="GO:0016020">
    <property type="term" value="C:membrane"/>
    <property type="evidence" value="ECO:0007669"/>
    <property type="project" value="UniProtKB-SubCell"/>
</dbReference>
<dbReference type="EnsemblMetazoa" id="RPRC011086-RA">
    <property type="protein sequence ID" value="RPRC011086-PA"/>
    <property type="gene ID" value="RPRC011086"/>
</dbReference>